<feature type="region of interest" description="Disordered" evidence="1">
    <location>
        <begin position="634"/>
        <end position="664"/>
    </location>
</feature>
<feature type="compositionally biased region" description="Polar residues" evidence="1">
    <location>
        <begin position="634"/>
        <end position="649"/>
    </location>
</feature>
<feature type="transmembrane region" description="Helical" evidence="2">
    <location>
        <begin position="675"/>
        <end position="695"/>
    </location>
</feature>
<dbReference type="AlphaFoldDB" id="A0A0J9TBN0"/>
<evidence type="ECO:0000256" key="2">
    <source>
        <dbReference type="SAM" id="Phobius"/>
    </source>
</evidence>
<organism evidence="3 4">
    <name type="scientific">Plasmodium vivax Mauritania I</name>
    <dbReference type="NCBI Taxonomy" id="1035515"/>
    <lineage>
        <taxon>Eukaryota</taxon>
        <taxon>Sar</taxon>
        <taxon>Alveolata</taxon>
        <taxon>Apicomplexa</taxon>
        <taxon>Aconoidasida</taxon>
        <taxon>Haemosporida</taxon>
        <taxon>Plasmodiidae</taxon>
        <taxon>Plasmodium</taxon>
        <taxon>Plasmodium (Plasmodium)</taxon>
    </lineage>
</organism>
<reference evidence="3 4" key="1">
    <citation type="submission" date="2011-08" db="EMBL/GenBank/DDBJ databases">
        <title>The Genome Sequence of Plasmodium vivax Mauritania I.</title>
        <authorList>
            <consortium name="The Broad Institute Genome Sequencing Platform"/>
            <consortium name="The Broad Institute Genome Sequencing Center for Infectious Disease"/>
            <person name="Neafsey D."/>
            <person name="Carlton J."/>
            <person name="Barnwell J."/>
            <person name="Collins W."/>
            <person name="Escalante A."/>
            <person name="Mullikin J."/>
            <person name="Saul A."/>
            <person name="Guigo R."/>
            <person name="Camara F."/>
            <person name="Young S.K."/>
            <person name="Zeng Q."/>
            <person name="Gargeya S."/>
            <person name="Fitzgerald M."/>
            <person name="Haas B."/>
            <person name="Abouelleil A."/>
            <person name="Alvarado L."/>
            <person name="Arachchi H.M."/>
            <person name="Berlin A."/>
            <person name="Brown A."/>
            <person name="Chapman S.B."/>
            <person name="Chen Z."/>
            <person name="Dunbar C."/>
            <person name="Freedman E."/>
            <person name="Gearin G."/>
            <person name="Gellesch M."/>
            <person name="Goldberg J."/>
            <person name="Griggs A."/>
            <person name="Gujja S."/>
            <person name="Heiman D."/>
            <person name="Howarth C."/>
            <person name="Larson L."/>
            <person name="Lui A."/>
            <person name="MacDonald P.J.P."/>
            <person name="Montmayeur A."/>
            <person name="Murphy C."/>
            <person name="Neiman D."/>
            <person name="Pearson M."/>
            <person name="Priest M."/>
            <person name="Roberts A."/>
            <person name="Saif S."/>
            <person name="Shea T."/>
            <person name="Shenoy N."/>
            <person name="Sisk P."/>
            <person name="Stolte C."/>
            <person name="Sykes S."/>
            <person name="Wortman J."/>
            <person name="Nusbaum C."/>
            <person name="Birren B."/>
        </authorList>
    </citation>
    <scope>NUCLEOTIDE SEQUENCE [LARGE SCALE GENOMIC DNA]</scope>
    <source>
        <strain evidence="3 4">Mauritania I</strain>
    </source>
</reference>
<dbReference type="EMBL" id="KQ235068">
    <property type="protein sequence ID" value="KMZ92494.1"/>
    <property type="molecule type" value="Genomic_DNA"/>
</dbReference>
<keyword evidence="2" id="KW-0472">Membrane</keyword>
<evidence type="ECO:0000313" key="3">
    <source>
        <dbReference type="EMBL" id="KMZ92494.1"/>
    </source>
</evidence>
<proteinExistence type="predicted"/>
<feature type="compositionally biased region" description="Basic and acidic residues" evidence="1">
    <location>
        <begin position="312"/>
        <end position="324"/>
    </location>
</feature>
<feature type="compositionally biased region" description="Polar residues" evidence="1">
    <location>
        <begin position="293"/>
        <end position="309"/>
    </location>
</feature>
<keyword evidence="2" id="KW-1133">Transmembrane helix</keyword>
<gene>
    <name evidence="3" type="ORF">PVMG_06137</name>
</gene>
<dbReference type="Proteomes" id="UP000053776">
    <property type="component" value="Unassembled WGS sequence"/>
</dbReference>
<dbReference type="InterPro" id="IPR008780">
    <property type="entry name" value="Plasmodium_Vir"/>
</dbReference>
<keyword evidence="2" id="KW-0812">Transmembrane</keyword>
<name>A0A0J9TBN0_PLAVI</name>
<protein>
    <submittedName>
        <fullName evidence="3">Uncharacterized protein</fullName>
    </submittedName>
</protein>
<feature type="region of interest" description="Disordered" evidence="1">
    <location>
        <begin position="289"/>
        <end position="324"/>
    </location>
</feature>
<feature type="compositionally biased region" description="Basic and acidic residues" evidence="1">
    <location>
        <begin position="652"/>
        <end position="664"/>
    </location>
</feature>
<accession>A0A0J9TBN0</accession>
<dbReference type="OrthoDB" id="10338354at2759"/>
<evidence type="ECO:0000313" key="4">
    <source>
        <dbReference type="Proteomes" id="UP000053776"/>
    </source>
</evidence>
<evidence type="ECO:0000256" key="1">
    <source>
        <dbReference type="SAM" id="MobiDB-lite"/>
    </source>
</evidence>
<dbReference type="Pfam" id="PF05795">
    <property type="entry name" value="Plasmodium_Vir"/>
    <property type="match status" value="2"/>
</dbReference>
<sequence>MSNFSCDEEPTGDMYIFYEHIDKYLKYGKFCINDNNCNQYRDKCEFKGLTFDGKENVQTNICKRFKYLIYNILNEAHKHNYSIEKADGEYLNYWLNHEIHMKKANICPMSFYQLMRIRDSTDKLLLKLRSYMYYIEENEVNNMNNLFYIYKHYSDFKNIMDSDNYVPKETAMKYIENCVEKYKELKSKCSKETTHLSNALNNFKKKYEQTELNKAKNPEWKIEKLPSLDDIEDIQEKAPEQSKINSSPVKITTKPSMSLEQSVLTPSTSAATFAYPAARMDQFAETVVVQAESGESNHSPQIQSLQSGDNAVRSEENGSTGLKDEGDLSDYTRTIVGPAIGTIGLSSIFFIFYKYIFYEHIDKYLKYGKFCINDNNCNQYRDKCEFKGLTFDGKENVQTNICKRFKYLIYNILNEAHKHNYSIEKADGEYLNYWLNHEIHMKKANICPMSFYQLMRIRDSTDKLLLKLRSYMYYIEENEVNNMNNLFYIYKHYSDFKNIMDSDNYVPKETAMKYIENCVEKYKELKSKCSKETTHLSNALNNFKKKYEQTELNKAKNPEWKIEKLPSLDDIEDIQEKAPEQSKINSSPVKITTKPSMSLEQSVLTPSTSAATFAYPAARMDQFAETVVVQAESGESNHSPQIQSLQSGDNAVRSEENGSTGLKDEGDLSDYTRTIVGPAIGTIGLSSIFFIFYKVKFILKIYNMSQYIFLEHKHYVICNCISHYSLLHLEYCCFVEGEITKKLE</sequence>